<feature type="transmembrane region" description="Helical" evidence="10">
    <location>
        <begin position="45"/>
        <end position="67"/>
    </location>
</feature>
<dbReference type="GO" id="GO:0015031">
    <property type="term" value="P:protein transport"/>
    <property type="evidence" value="ECO:0007669"/>
    <property type="project" value="UniProtKB-KW"/>
</dbReference>
<keyword evidence="4 10" id="KW-0812">Transmembrane</keyword>
<keyword evidence="3" id="KW-1003">Cell membrane</keyword>
<proteinExistence type="inferred from homology"/>
<dbReference type="AlphaFoldDB" id="A0A268A8K8"/>
<reference evidence="12 13" key="1">
    <citation type="submission" date="2017-07" db="EMBL/GenBank/DDBJ databases">
        <title>Isolation and whole genome analysis of endospore-forming bacteria from heroin.</title>
        <authorList>
            <person name="Kalinowski J."/>
            <person name="Ahrens B."/>
            <person name="Al-Dilaimi A."/>
            <person name="Winkler A."/>
            <person name="Wibberg D."/>
            <person name="Schleenbecker U."/>
            <person name="Ruckert C."/>
            <person name="Wolfel R."/>
            <person name="Grass G."/>
        </authorList>
    </citation>
    <scope>NUCLEOTIDE SEQUENCE [LARGE SCALE GENOMIC DNA]</scope>
    <source>
        <strain evidence="12 13">7528</strain>
    </source>
</reference>
<dbReference type="Gene3D" id="1.10.3720.10">
    <property type="entry name" value="MetI-like"/>
    <property type="match status" value="1"/>
</dbReference>
<evidence type="ECO:0000256" key="7">
    <source>
        <dbReference type="ARBA" id="ARBA00022989"/>
    </source>
</evidence>
<keyword evidence="5" id="KW-0571">Peptide transport</keyword>
<evidence type="ECO:0000256" key="9">
    <source>
        <dbReference type="ARBA" id="ARBA00024202"/>
    </source>
</evidence>
<dbReference type="PROSITE" id="PS50928">
    <property type="entry name" value="ABC_TM1"/>
    <property type="match status" value="1"/>
</dbReference>
<feature type="transmembrane region" description="Helical" evidence="10">
    <location>
        <begin position="300"/>
        <end position="325"/>
    </location>
</feature>
<evidence type="ECO:0000259" key="11">
    <source>
        <dbReference type="PROSITE" id="PS50928"/>
    </source>
</evidence>
<dbReference type="GO" id="GO:0005886">
    <property type="term" value="C:plasma membrane"/>
    <property type="evidence" value="ECO:0007669"/>
    <property type="project" value="UniProtKB-SubCell"/>
</dbReference>
<protein>
    <submittedName>
        <fullName evidence="12">Peptide ABC transporter permease</fullName>
    </submittedName>
</protein>
<evidence type="ECO:0000256" key="2">
    <source>
        <dbReference type="ARBA" id="ARBA00022448"/>
    </source>
</evidence>
<evidence type="ECO:0000256" key="6">
    <source>
        <dbReference type="ARBA" id="ARBA00022927"/>
    </source>
</evidence>
<dbReference type="CDD" id="cd06261">
    <property type="entry name" value="TM_PBP2"/>
    <property type="match status" value="1"/>
</dbReference>
<dbReference type="Pfam" id="PF00528">
    <property type="entry name" value="BPD_transp_1"/>
    <property type="match status" value="1"/>
</dbReference>
<keyword evidence="6" id="KW-0653">Protein transport</keyword>
<keyword evidence="2 10" id="KW-0813">Transport</keyword>
<dbReference type="RefSeq" id="WP_095229912.1">
    <property type="nucleotide sequence ID" value="NZ_NPBE01000149.1"/>
</dbReference>
<dbReference type="GO" id="GO:0055085">
    <property type="term" value="P:transmembrane transport"/>
    <property type="evidence" value="ECO:0007669"/>
    <property type="project" value="InterPro"/>
</dbReference>
<dbReference type="OrthoDB" id="9797472at2"/>
<evidence type="ECO:0000313" key="12">
    <source>
        <dbReference type="EMBL" id="PAD20450.1"/>
    </source>
</evidence>
<keyword evidence="8 10" id="KW-0472">Membrane</keyword>
<evidence type="ECO:0000256" key="1">
    <source>
        <dbReference type="ARBA" id="ARBA00004651"/>
    </source>
</evidence>
<sequence>MENPKKKIDKNLFQLANRPEEQGDKIARPSTTLLQDAFRSIRRNVFVMVSIILLVFILAMSIIVPMVSDHSYTDQNLNASLMKPRVPGLENMGIFDGKETKNFVGNNVQAATQKANVAYDNASDYMDVEVVSEGNGSQNSAEIKVTYDKYAAKDMADDYYYFGTDRLGRDLWVRAWQGTRISLLIAFVAAAIDLAIGVAYGGIAGYFGGRVDNYLMRFLEVIVGLPNLVVVILMILILDPGLWAIIIALSITGWTSMARIVRGEVLKLRGQEYVLAARTLGASNSKIIGKHLIPNVSGLIIVNTMFTIPSAIFFEAFLSFIGLGLPAPDASLGTLINDGFTSILITPHVILWPAILISLIMISFNILADGLRDAFDPKMRN</sequence>
<evidence type="ECO:0000256" key="10">
    <source>
        <dbReference type="RuleBase" id="RU363032"/>
    </source>
</evidence>
<dbReference type="InterPro" id="IPR025966">
    <property type="entry name" value="OppC_N"/>
</dbReference>
<dbReference type="PANTHER" id="PTHR43386">
    <property type="entry name" value="OLIGOPEPTIDE TRANSPORT SYSTEM PERMEASE PROTEIN APPC"/>
    <property type="match status" value="1"/>
</dbReference>
<evidence type="ECO:0000256" key="8">
    <source>
        <dbReference type="ARBA" id="ARBA00023136"/>
    </source>
</evidence>
<accession>A0A268A8K8</accession>
<gene>
    <name evidence="12" type="ORF">CHH64_12965</name>
</gene>
<feature type="transmembrane region" description="Helical" evidence="10">
    <location>
        <begin position="218"/>
        <end position="237"/>
    </location>
</feature>
<feature type="transmembrane region" description="Helical" evidence="10">
    <location>
        <begin position="181"/>
        <end position="206"/>
    </location>
</feature>
<feature type="domain" description="ABC transmembrane type-1" evidence="11">
    <location>
        <begin position="179"/>
        <end position="368"/>
    </location>
</feature>
<dbReference type="EMBL" id="NPBV01000022">
    <property type="protein sequence ID" value="PAD20450.1"/>
    <property type="molecule type" value="Genomic_DNA"/>
</dbReference>
<dbReference type="InterPro" id="IPR000515">
    <property type="entry name" value="MetI-like"/>
</dbReference>
<dbReference type="PANTHER" id="PTHR43386:SF24">
    <property type="entry name" value="OLIGOPEPTIDE TRANSPORT SYSTEM PERMEASE PROTEIN AMID"/>
    <property type="match status" value="1"/>
</dbReference>
<dbReference type="GO" id="GO:0015833">
    <property type="term" value="P:peptide transport"/>
    <property type="evidence" value="ECO:0007669"/>
    <property type="project" value="UniProtKB-KW"/>
</dbReference>
<name>A0A268A8K8_9BACI</name>
<evidence type="ECO:0000313" key="13">
    <source>
        <dbReference type="Proteomes" id="UP000216013"/>
    </source>
</evidence>
<dbReference type="SUPFAM" id="SSF161098">
    <property type="entry name" value="MetI-like"/>
    <property type="match status" value="1"/>
</dbReference>
<keyword evidence="7 10" id="KW-1133">Transmembrane helix</keyword>
<evidence type="ECO:0000256" key="4">
    <source>
        <dbReference type="ARBA" id="ARBA00022692"/>
    </source>
</evidence>
<dbReference type="Pfam" id="PF12911">
    <property type="entry name" value="OppC_N"/>
    <property type="match status" value="1"/>
</dbReference>
<comment type="caution">
    <text evidence="12">The sequence shown here is derived from an EMBL/GenBank/DDBJ whole genome shotgun (WGS) entry which is preliminary data.</text>
</comment>
<comment type="subcellular location">
    <subcellularLocation>
        <location evidence="1 10">Cell membrane</location>
        <topology evidence="1 10">Multi-pass membrane protein</topology>
    </subcellularLocation>
</comment>
<feature type="transmembrane region" description="Helical" evidence="10">
    <location>
        <begin position="243"/>
        <end position="261"/>
    </location>
</feature>
<comment type="similarity">
    <text evidence="9">Belongs to the binding-protein-dependent transport system permease family. OppBC subfamily.</text>
</comment>
<evidence type="ECO:0000256" key="3">
    <source>
        <dbReference type="ARBA" id="ARBA00022475"/>
    </source>
</evidence>
<dbReference type="Proteomes" id="UP000216013">
    <property type="component" value="Unassembled WGS sequence"/>
</dbReference>
<dbReference type="InterPro" id="IPR035906">
    <property type="entry name" value="MetI-like_sf"/>
</dbReference>
<dbReference type="NCBIfam" id="NF045475">
    <property type="entry name" value="Opp3C"/>
    <property type="match status" value="1"/>
</dbReference>
<feature type="transmembrane region" description="Helical" evidence="10">
    <location>
        <begin position="345"/>
        <end position="368"/>
    </location>
</feature>
<dbReference type="InterPro" id="IPR050366">
    <property type="entry name" value="BP-dependent_transpt_permease"/>
</dbReference>
<organism evidence="12 13">
    <name type="scientific">Terribacillus saccharophilus</name>
    <dbReference type="NCBI Taxonomy" id="361277"/>
    <lineage>
        <taxon>Bacteria</taxon>
        <taxon>Bacillati</taxon>
        <taxon>Bacillota</taxon>
        <taxon>Bacilli</taxon>
        <taxon>Bacillales</taxon>
        <taxon>Bacillaceae</taxon>
        <taxon>Terribacillus</taxon>
    </lineage>
</organism>
<evidence type="ECO:0000256" key="5">
    <source>
        <dbReference type="ARBA" id="ARBA00022856"/>
    </source>
</evidence>